<accession>H5SIK2</accession>
<dbReference type="Pfam" id="PF00581">
    <property type="entry name" value="Rhodanese"/>
    <property type="match status" value="1"/>
</dbReference>
<evidence type="ECO:0000259" key="1">
    <source>
        <dbReference type="PROSITE" id="PS50206"/>
    </source>
</evidence>
<dbReference type="SMART" id="SM00450">
    <property type="entry name" value="RHOD"/>
    <property type="match status" value="1"/>
</dbReference>
<name>H5SIK2_9BACT</name>
<protein>
    <submittedName>
        <fullName evidence="2">Rhodanese domain-containing protein</fullName>
    </submittedName>
</protein>
<dbReference type="GO" id="GO:0004792">
    <property type="term" value="F:thiosulfate-cyanide sulfurtransferase activity"/>
    <property type="evidence" value="ECO:0007669"/>
    <property type="project" value="InterPro"/>
</dbReference>
<dbReference type="EMBL" id="AP011734">
    <property type="protein sequence ID" value="BAL55988.1"/>
    <property type="molecule type" value="Genomic_DNA"/>
</dbReference>
<reference evidence="2" key="2">
    <citation type="journal article" date="2012" name="PLoS ONE">
        <title>A Deeply Branching Thermophilic Bacterium with an Ancient Acetyl-CoA Pathway Dominates a Subsurface Ecosystem.</title>
        <authorList>
            <person name="Takami H."/>
            <person name="Noguchi H."/>
            <person name="Takaki Y."/>
            <person name="Uchiyama I."/>
            <person name="Toyoda A."/>
            <person name="Nishi S."/>
            <person name="Chee G.-J."/>
            <person name="Arai W."/>
            <person name="Nunoura T."/>
            <person name="Itoh T."/>
            <person name="Hattori M."/>
            <person name="Takai K."/>
        </authorList>
    </citation>
    <scope>NUCLEOTIDE SEQUENCE</scope>
</reference>
<dbReference type="PANTHER" id="PTHR44086">
    <property type="entry name" value="THIOSULFATE SULFURTRANSFERASE RDL2, MITOCHONDRIAL-RELATED"/>
    <property type="match status" value="1"/>
</dbReference>
<proteinExistence type="predicted"/>
<dbReference type="PROSITE" id="PS50206">
    <property type="entry name" value="RHODANESE_3"/>
    <property type="match status" value="1"/>
</dbReference>
<evidence type="ECO:0000313" key="2">
    <source>
        <dbReference type="EMBL" id="BAL55988.1"/>
    </source>
</evidence>
<dbReference type="InterPro" id="IPR036873">
    <property type="entry name" value="Rhodanese-like_dom_sf"/>
</dbReference>
<sequence>MLWPGERIGQAVRTESGANIMKQHSPRFLQLVQEARQRIRELSVEQVCEKMRRGERFHLIDVREESEYAHDHLPGAVHLSKGVIERDIEKYIPDCTAEIVLYCGGGYRSALAADNLQKMGYCNVWSMWGGYRAWKEAGLPLEAGCSITSPT</sequence>
<dbReference type="CDD" id="cd00158">
    <property type="entry name" value="RHOD"/>
    <property type="match status" value="1"/>
</dbReference>
<gene>
    <name evidence="2" type="ORF">HGMM_F33C03C31</name>
</gene>
<dbReference type="Gene3D" id="3.40.250.10">
    <property type="entry name" value="Rhodanese-like domain"/>
    <property type="match status" value="1"/>
</dbReference>
<dbReference type="PANTHER" id="PTHR44086:SF13">
    <property type="entry name" value="THIOSULFATE SULFURTRANSFERASE PSPE"/>
    <property type="match status" value="1"/>
</dbReference>
<dbReference type="SUPFAM" id="SSF52821">
    <property type="entry name" value="Rhodanese/Cell cycle control phosphatase"/>
    <property type="match status" value="1"/>
</dbReference>
<organism evidence="2">
    <name type="scientific">uncultured Planctomycetota bacterium</name>
    <dbReference type="NCBI Taxonomy" id="120965"/>
    <lineage>
        <taxon>Bacteria</taxon>
        <taxon>Pseudomonadati</taxon>
        <taxon>Planctomycetota</taxon>
        <taxon>environmental samples</taxon>
    </lineage>
</organism>
<dbReference type="AlphaFoldDB" id="H5SIK2"/>
<dbReference type="InterPro" id="IPR001763">
    <property type="entry name" value="Rhodanese-like_dom"/>
</dbReference>
<dbReference type="PROSITE" id="PS00380">
    <property type="entry name" value="RHODANESE_1"/>
    <property type="match status" value="1"/>
</dbReference>
<reference evidence="2" key="1">
    <citation type="journal article" date="2005" name="Environ. Microbiol.">
        <title>Genetic and functional properties of uncultivated thermophilic crenarchaeotes from a subsurface gold mine as revealed by analysis of genome fragments.</title>
        <authorList>
            <person name="Nunoura T."/>
            <person name="Hirayama H."/>
            <person name="Takami H."/>
            <person name="Oida H."/>
            <person name="Nishi S."/>
            <person name="Shimamura S."/>
            <person name="Suzuki Y."/>
            <person name="Inagaki F."/>
            <person name="Takai K."/>
            <person name="Nealson K.H."/>
            <person name="Horikoshi K."/>
        </authorList>
    </citation>
    <scope>NUCLEOTIDE SEQUENCE</scope>
</reference>
<feature type="domain" description="Rhodanese" evidence="1">
    <location>
        <begin position="53"/>
        <end position="143"/>
    </location>
</feature>
<dbReference type="InterPro" id="IPR001307">
    <property type="entry name" value="Thiosulphate_STrfase_CS"/>
</dbReference>